<reference evidence="7" key="1">
    <citation type="submission" date="2024-06" db="EMBL/GenBank/DDBJ databases">
        <authorList>
            <consortium name="consrtm"/>
            <person name="Uemura M."/>
            <person name="Terahara T."/>
        </authorList>
    </citation>
    <scope>NUCLEOTIDE SEQUENCE</scope>
    <source>
        <strain evidence="7">KM77-8</strain>
    </source>
</reference>
<dbReference type="GO" id="GO:0043565">
    <property type="term" value="F:sequence-specific DNA binding"/>
    <property type="evidence" value="ECO:0007669"/>
    <property type="project" value="InterPro"/>
</dbReference>
<dbReference type="PROSITE" id="PS01124">
    <property type="entry name" value="HTH_ARAC_FAMILY_2"/>
    <property type="match status" value="1"/>
</dbReference>
<feature type="transmembrane region" description="Helical" evidence="5">
    <location>
        <begin position="316"/>
        <end position="334"/>
    </location>
</feature>
<evidence type="ECO:0000256" key="4">
    <source>
        <dbReference type="ARBA" id="ARBA00023163"/>
    </source>
</evidence>
<dbReference type="EMBL" id="AP035768">
    <property type="protein sequence ID" value="BFO21035.1"/>
    <property type="molecule type" value="Genomic_DNA"/>
</dbReference>
<reference evidence="7" key="2">
    <citation type="submission" date="2024-07" db="EMBL/GenBank/DDBJ databases">
        <title>Streptomyces haneummycinica sp. nov., a new antibiotic-producing actinobacterium isolated from marine sediment.</title>
        <authorList>
            <person name="Uemura M."/>
            <person name="Hamada M."/>
            <person name="Hirano S."/>
            <person name="Kobayashi K."/>
            <person name="Ohshiro T."/>
            <person name="Kobayashi T."/>
            <person name="Terahara T."/>
        </authorList>
    </citation>
    <scope>NUCLEOTIDE SEQUENCE</scope>
    <source>
        <strain evidence="7">KM77-8</strain>
    </source>
</reference>
<dbReference type="PANTHER" id="PTHR46796:SF2">
    <property type="entry name" value="TRANSCRIPTIONAL REGULATORY PROTEIN"/>
    <property type="match status" value="1"/>
</dbReference>
<dbReference type="SUPFAM" id="SSF51215">
    <property type="entry name" value="Regulatory protein AraC"/>
    <property type="match status" value="1"/>
</dbReference>
<proteinExistence type="inferred from homology"/>
<dbReference type="SMART" id="SM00342">
    <property type="entry name" value="HTH_ARAC"/>
    <property type="match status" value="1"/>
</dbReference>
<feature type="transmembrane region" description="Helical" evidence="5">
    <location>
        <begin position="346"/>
        <end position="365"/>
    </location>
</feature>
<dbReference type="InterPro" id="IPR003313">
    <property type="entry name" value="AraC-bd"/>
</dbReference>
<dbReference type="InterPro" id="IPR037185">
    <property type="entry name" value="EmrE-like"/>
</dbReference>
<organism evidence="7">
    <name type="scientific">Streptomyces haneummycinicus</name>
    <dbReference type="NCBI Taxonomy" id="3074435"/>
    <lineage>
        <taxon>Bacteria</taxon>
        <taxon>Bacillati</taxon>
        <taxon>Actinomycetota</taxon>
        <taxon>Actinomycetes</taxon>
        <taxon>Kitasatosporales</taxon>
        <taxon>Streptomycetaceae</taxon>
        <taxon>Streptomyces</taxon>
    </lineage>
</organism>
<dbReference type="SUPFAM" id="SSF103481">
    <property type="entry name" value="Multidrug resistance efflux transporter EmrE"/>
    <property type="match status" value="1"/>
</dbReference>
<keyword evidence="5" id="KW-0812">Transmembrane</keyword>
<keyword evidence="5" id="KW-0472">Membrane</keyword>
<dbReference type="PANTHER" id="PTHR46796">
    <property type="entry name" value="HTH-TYPE TRANSCRIPTIONAL ACTIVATOR RHAS-RELATED"/>
    <property type="match status" value="1"/>
</dbReference>
<keyword evidence="3" id="KW-0238">DNA-binding</keyword>
<evidence type="ECO:0000256" key="1">
    <source>
        <dbReference type="ARBA" id="ARBA00007362"/>
    </source>
</evidence>
<dbReference type="InterPro" id="IPR050204">
    <property type="entry name" value="AraC_XylS_family_regulators"/>
</dbReference>
<gene>
    <name evidence="7" type="ORF">SHKM778_74230</name>
</gene>
<evidence type="ECO:0000256" key="5">
    <source>
        <dbReference type="SAM" id="Phobius"/>
    </source>
</evidence>
<protein>
    <recommendedName>
        <fullName evidence="6">HTH araC/xylS-type domain-containing protein</fullName>
    </recommendedName>
</protein>
<keyword evidence="4" id="KW-0804">Transcription</keyword>
<keyword evidence="5" id="KW-1133">Transmembrane helix</keyword>
<dbReference type="SUPFAM" id="SSF46689">
    <property type="entry name" value="Homeodomain-like"/>
    <property type="match status" value="2"/>
</dbReference>
<dbReference type="GO" id="GO:0016020">
    <property type="term" value="C:membrane"/>
    <property type="evidence" value="ECO:0007669"/>
    <property type="project" value="InterPro"/>
</dbReference>
<dbReference type="InterPro" id="IPR000620">
    <property type="entry name" value="EamA_dom"/>
</dbReference>
<comment type="similarity">
    <text evidence="1">Belongs to the EamA transporter family.</text>
</comment>
<evidence type="ECO:0000259" key="6">
    <source>
        <dbReference type="PROSITE" id="PS01124"/>
    </source>
</evidence>
<dbReference type="AlphaFoldDB" id="A0AAT9HUI0"/>
<evidence type="ECO:0000256" key="2">
    <source>
        <dbReference type="ARBA" id="ARBA00023015"/>
    </source>
</evidence>
<dbReference type="Pfam" id="PF00892">
    <property type="entry name" value="EamA"/>
    <property type="match status" value="1"/>
</dbReference>
<dbReference type="Pfam" id="PF02311">
    <property type="entry name" value="AraC_binding"/>
    <property type="match status" value="1"/>
</dbReference>
<feature type="domain" description="HTH araC/xylS-type" evidence="6">
    <location>
        <begin position="172"/>
        <end position="269"/>
    </location>
</feature>
<keyword evidence="2" id="KW-0805">Transcription regulation</keyword>
<dbReference type="Gene3D" id="1.10.10.60">
    <property type="entry name" value="Homeodomain-like"/>
    <property type="match status" value="1"/>
</dbReference>
<dbReference type="InterPro" id="IPR018060">
    <property type="entry name" value="HTH_AraC"/>
</dbReference>
<name>A0AAT9HUI0_9ACTN</name>
<dbReference type="InterPro" id="IPR009057">
    <property type="entry name" value="Homeodomain-like_sf"/>
</dbReference>
<accession>A0AAT9HUI0</accession>
<evidence type="ECO:0000313" key="7">
    <source>
        <dbReference type="EMBL" id="BFO21035.1"/>
    </source>
</evidence>
<feature type="transmembrane region" description="Helical" evidence="5">
    <location>
        <begin position="377"/>
        <end position="396"/>
    </location>
</feature>
<dbReference type="InterPro" id="IPR037923">
    <property type="entry name" value="HTH-like"/>
</dbReference>
<evidence type="ECO:0000256" key="3">
    <source>
        <dbReference type="ARBA" id="ARBA00023125"/>
    </source>
</evidence>
<feature type="transmembrane region" description="Helical" evidence="5">
    <location>
        <begin position="287"/>
        <end position="304"/>
    </location>
</feature>
<dbReference type="GO" id="GO:0003700">
    <property type="term" value="F:DNA-binding transcription factor activity"/>
    <property type="evidence" value="ECO:0007669"/>
    <property type="project" value="InterPro"/>
</dbReference>
<sequence>MADVREQARWTRARLGRCGPALDLLTARFNRHEYAPHAHDEFTVGVTVGGLETIAYRGGRIVSGPGSIVVLEPGEMHTGGPAAPEGYSYRALYATPALLADGTHGSALPHFRDPVIDDPELAAALRRAHTDVSSCPDPLEAESRIPWLLTTLARRHSTVRADDRAVPGTVALAVRDRLADELLEPPSLAALAADLGLSRYQLLRAFRTTMGVPPYAWLAQYRVTRARALLEAGLRPAEAAALVGFADQAHLTRWFRRVLGVTPAAYRNSVQDPAAERPHTHRMTARGWLLFSLMGVVWGIPYLMIKVAVDELSPSAVVFARCAIGAALLLPFALRQAGFARNLRTHWKPMLAFAVIEIIGPWYTLTDAERHLSSSTAGLLIAGVPIVGVLLSRFFGAAESLSTRRITGLALGLGGVGVLTVPHLTGGDAFSLAEVLVTVVGYATAP</sequence>
<dbReference type="Pfam" id="PF12833">
    <property type="entry name" value="HTH_18"/>
    <property type="match status" value="1"/>
</dbReference>